<dbReference type="Proteomes" id="UP001303115">
    <property type="component" value="Unassembled WGS sequence"/>
</dbReference>
<feature type="domain" description="Alpha/beta hydrolase fold-3" evidence="3">
    <location>
        <begin position="586"/>
        <end position="799"/>
    </location>
</feature>
<feature type="region of interest" description="Disordered" evidence="2">
    <location>
        <begin position="258"/>
        <end position="388"/>
    </location>
</feature>
<feature type="compositionally biased region" description="Basic and acidic residues" evidence="2">
    <location>
        <begin position="60"/>
        <end position="69"/>
    </location>
</feature>
<comment type="caution">
    <text evidence="4">The sequence shown here is derived from an EMBL/GenBank/DDBJ whole genome shotgun (WGS) entry which is preliminary data.</text>
</comment>
<keyword evidence="5" id="KW-1185">Reference proteome</keyword>
<dbReference type="EMBL" id="MU854599">
    <property type="protein sequence ID" value="KAK4032524.1"/>
    <property type="molecule type" value="Genomic_DNA"/>
</dbReference>
<dbReference type="SUPFAM" id="SSF53474">
    <property type="entry name" value="alpha/beta-Hydrolases"/>
    <property type="match status" value="1"/>
</dbReference>
<feature type="compositionally biased region" description="Polar residues" evidence="2">
    <location>
        <begin position="10"/>
        <end position="23"/>
    </location>
</feature>
<evidence type="ECO:0000313" key="4">
    <source>
        <dbReference type="EMBL" id="KAK4032524.1"/>
    </source>
</evidence>
<organism evidence="4 5">
    <name type="scientific">Parachaetomium inaequale</name>
    <dbReference type="NCBI Taxonomy" id="2588326"/>
    <lineage>
        <taxon>Eukaryota</taxon>
        <taxon>Fungi</taxon>
        <taxon>Dikarya</taxon>
        <taxon>Ascomycota</taxon>
        <taxon>Pezizomycotina</taxon>
        <taxon>Sordariomycetes</taxon>
        <taxon>Sordariomycetidae</taxon>
        <taxon>Sordariales</taxon>
        <taxon>Chaetomiaceae</taxon>
        <taxon>Parachaetomium</taxon>
    </lineage>
</organism>
<feature type="region of interest" description="Disordered" evidence="2">
    <location>
        <begin position="429"/>
        <end position="506"/>
    </location>
</feature>
<name>A0AAN6P678_9PEZI</name>
<reference evidence="5" key="1">
    <citation type="journal article" date="2023" name="Mol. Phylogenet. Evol.">
        <title>Genome-scale phylogeny and comparative genomics of the fungal order Sordariales.</title>
        <authorList>
            <person name="Hensen N."/>
            <person name="Bonometti L."/>
            <person name="Westerberg I."/>
            <person name="Brannstrom I.O."/>
            <person name="Guillou S."/>
            <person name="Cros-Aarteil S."/>
            <person name="Calhoun S."/>
            <person name="Haridas S."/>
            <person name="Kuo A."/>
            <person name="Mondo S."/>
            <person name="Pangilinan J."/>
            <person name="Riley R."/>
            <person name="LaButti K."/>
            <person name="Andreopoulos B."/>
            <person name="Lipzen A."/>
            <person name="Chen C."/>
            <person name="Yan M."/>
            <person name="Daum C."/>
            <person name="Ng V."/>
            <person name="Clum A."/>
            <person name="Steindorff A."/>
            <person name="Ohm R.A."/>
            <person name="Martin F."/>
            <person name="Silar P."/>
            <person name="Natvig D.O."/>
            <person name="Lalanne C."/>
            <person name="Gautier V."/>
            <person name="Ament-Velasquez S.L."/>
            <person name="Kruys A."/>
            <person name="Hutchinson M.I."/>
            <person name="Powell A.J."/>
            <person name="Barry K."/>
            <person name="Miller A.N."/>
            <person name="Grigoriev I.V."/>
            <person name="Debuchy R."/>
            <person name="Gladieux P."/>
            <person name="Hiltunen Thoren M."/>
            <person name="Johannesson H."/>
        </authorList>
    </citation>
    <scope>NUCLEOTIDE SEQUENCE [LARGE SCALE GENOMIC DNA]</scope>
    <source>
        <strain evidence="5">CBS 284.82</strain>
    </source>
</reference>
<accession>A0AAN6P678</accession>
<evidence type="ECO:0000259" key="3">
    <source>
        <dbReference type="Pfam" id="PF07859"/>
    </source>
</evidence>
<dbReference type="AlphaFoldDB" id="A0AAN6P678"/>
<dbReference type="InterPro" id="IPR029058">
    <property type="entry name" value="AB_hydrolase_fold"/>
</dbReference>
<dbReference type="PANTHER" id="PTHR48081">
    <property type="entry name" value="AB HYDROLASE SUPERFAMILY PROTEIN C4A8.06C"/>
    <property type="match status" value="1"/>
</dbReference>
<feature type="region of interest" description="Disordered" evidence="2">
    <location>
        <begin position="1"/>
        <end position="47"/>
    </location>
</feature>
<dbReference type="PANTHER" id="PTHR48081:SF8">
    <property type="entry name" value="ALPHA_BETA HYDROLASE FOLD-3 DOMAIN-CONTAINING PROTEIN-RELATED"/>
    <property type="match status" value="1"/>
</dbReference>
<dbReference type="GO" id="GO:0016787">
    <property type="term" value="F:hydrolase activity"/>
    <property type="evidence" value="ECO:0007669"/>
    <property type="project" value="UniProtKB-KW"/>
</dbReference>
<feature type="compositionally biased region" description="Basic and acidic residues" evidence="2">
    <location>
        <begin position="494"/>
        <end position="506"/>
    </location>
</feature>
<feature type="region of interest" description="Disordered" evidence="2">
    <location>
        <begin position="678"/>
        <end position="701"/>
    </location>
</feature>
<proteinExistence type="predicted"/>
<dbReference type="Gene3D" id="3.40.50.1820">
    <property type="entry name" value="alpha/beta hydrolase"/>
    <property type="match status" value="1"/>
</dbReference>
<evidence type="ECO:0000313" key="5">
    <source>
        <dbReference type="Proteomes" id="UP001303115"/>
    </source>
</evidence>
<feature type="region of interest" description="Disordered" evidence="2">
    <location>
        <begin position="197"/>
        <end position="233"/>
    </location>
</feature>
<dbReference type="InterPro" id="IPR050300">
    <property type="entry name" value="GDXG_lipolytic_enzyme"/>
</dbReference>
<feature type="compositionally biased region" description="Basic and acidic residues" evidence="2">
    <location>
        <begin position="94"/>
        <end position="114"/>
    </location>
</feature>
<evidence type="ECO:0000256" key="2">
    <source>
        <dbReference type="SAM" id="MobiDB-lite"/>
    </source>
</evidence>
<dbReference type="Pfam" id="PF07859">
    <property type="entry name" value="Abhydrolase_3"/>
    <property type="match status" value="1"/>
</dbReference>
<evidence type="ECO:0000256" key="1">
    <source>
        <dbReference type="ARBA" id="ARBA00022801"/>
    </source>
</evidence>
<feature type="region of interest" description="Disordered" evidence="2">
    <location>
        <begin position="60"/>
        <end position="133"/>
    </location>
</feature>
<feature type="compositionally biased region" description="Basic residues" evidence="2">
    <location>
        <begin position="482"/>
        <end position="492"/>
    </location>
</feature>
<protein>
    <submittedName>
        <fullName evidence="4">Arylacetamide deacetylase</fullName>
    </submittedName>
</protein>
<sequence length="910" mass="100105">MPNYEPTPRRFSTISVSRSASRRNSIDDAARPSIVRVPPDLQDSPPVDLANVLRHLQHVEQEGEQERGRTRQSGGDNATRATRGDDGLVTAPSARRENSASTRERIVLWEERCRSRSKGRSKSRGRDTGSKHRISVVPEVPELVTAFTTFQPQDMSGLGEQGAENYKALGPGVADAFWQQDTSPDNTELARVQNVEDGRPQTPVRQTGERPLTPETMPRLPLSIRPDAINMGSSNRDQKLAAKAGTSDRKPKVVADTGILSTPRPRSDYNGTPGIAMPLTPQTTPEQKKTKIQGIQRHTPDYVGEQPTPSSVGGYTAVLEPPIHPGHPIEEEETPPQSPPQYYSPSDLLSEPSPQQRREQVHVSTLRSPPRLSGVAPSQSPPGSERETRYHNVWRINPYQPDFPLPDRPPDYVDIQTLGQAGFTGTPLQKMPQGQLPAGPRNHPETDLAPNPYARTTGPGSGDWIVNIPPSPSAAYVPGEHKTRRPRPRSRSRTVTERYASRSDMRRHEWDAPPVIERALHAASVSMIQGLNVPTEVYRGLRDIYYPAPGRPNIIKAYPIRRRLPLRIFFPSHHDLTSPALLPTLFTIHGGAFTVGSPADDDALNRTFADSYTILVIALNYAKAPWAAFPAPLLDVEALYHAALNDDSLPIDRMRVALAGSDAGANLALALAQLPSVRSGIDPNPQPHPFPNSSTTARSNPPPTAVISITGILDFTTPPASKLPTRPYKRQLRGPRGWGPALDWMARLLPSSAWSYIPYGHDAADPLLSPLYAARADLPPHVFVIAAELDCLAMESWVAVCRWAGRRAVPGRGERVGREGVAVWRGCLDDGRGEDGERFGWCEETGAGDHGSTRWLLVPDVVHGFDSAGWRSKYLWGDEVARMDAEMKTIAYQREVAEWLWGVVWKGDGS</sequence>
<keyword evidence="1" id="KW-0378">Hydrolase</keyword>
<gene>
    <name evidence="4" type="ORF">C8A01DRAFT_20394</name>
</gene>
<dbReference type="InterPro" id="IPR013094">
    <property type="entry name" value="AB_hydrolase_3"/>
</dbReference>